<keyword evidence="2" id="KW-1185">Reference proteome</keyword>
<protein>
    <submittedName>
        <fullName evidence="1">Uncharacterized protein</fullName>
    </submittedName>
</protein>
<organism evidence="1 2">
    <name type="scientific">Xylaria curta</name>
    <dbReference type="NCBI Taxonomy" id="42375"/>
    <lineage>
        <taxon>Eukaryota</taxon>
        <taxon>Fungi</taxon>
        <taxon>Dikarya</taxon>
        <taxon>Ascomycota</taxon>
        <taxon>Pezizomycotina</taxon>
        <taxon>Sordariomycetes</taxon>
        <taxon>Xylariomycetidae</taxon>
        <taxon>Xylariales</taxon>
        <taxon>Xylariaceae</taxon>
        <taxon>Xylaria</taxon>
    </lineage>
</organism>
<comment type="caution">
    <text evidence="1">The sequence shown here is derived from an EMBL/GenBank/DDBJ whole genome shotgun (WGS) entry which is preliminary data.</text>
</comment>
<evidence type="ECO:0000313" key="2">
    <source>
        <dbReference type="Proteomes" id="UP001143856"/>
    </source>
</evidence>
<gene>
    <name evidence="1" type="ORF">NUW58_g4066</name>
</gene>
<reference evidence="1" key="1">
    <citation type="submission" date="2022-10" db="EMBL/GenBank/DDBJ databases">
        <title>Genome Sequence of Xylaria curta.</title>
        <authorList>
            <person name="Buettner E."/>
        </authorList>
    </citation>
    <scope>NUCLEOTIDE SEQUENCE</scope>
    <source>
        <strain evidence="1">Babe10</strain>
    </source>
</reference>
<evidence type="ECO:0000313" key="1">
    <source>
        <dbReference type="EMBL" id="KAJ2988273.1"/>
    </source>
</evidence>
<proteinExistence type="predicted"/>
<sequence>MSSSGPAELVNYVATVLTLLILLARAILWLWRRERIDTSFILVVISVFLVVARVVVNIYYLKYGSASDVARHAGYFDENNLEDIKTGSILVLVARALITTILWLQVCILLLFYSRITYGVNWVGWVVRATWLTVAATYIGNIVLIFTECQPISLYWQVEPHPGYCVHAYAQLLNQTISNIILDIMLIAIAWPIVGLRKRTIAEHITLWTLFALGTFCIIISIIRVVYVHDSGSAQLIRSLWASVQMLVSTFVANSPNIYGSIRALRKKRSTANSTPAANYVINNRSHRVRTGPDDAWMKMDDHDHDYIALAPTPKSPSYIQPLPPATTLYDDQTAPAPYSHQSSFDGGLRAHDELAGPNVAGASSRVPSP</sequence>
<name>A0ACC1P990_9PEZI</name>
<accession>A0ACC1P990</accession>
<dbReference type="EMBL" id="JAPDGR010000671">
    <property type="protein sequence ID" value="KAJ2988273.1"/>
    <property type="molecule type" value="Genomic_DNA"/>
</dbReference>
<dbReference type="Proteomes" id="UP001143856">
    <property type="component" value="Unassembled WGS sequence"/>
</dbReference>